<reference evidence="1" key="1">
    <citation type="submission" date="2023-03" db="EMBL/GenBank/DDBJ databases">
        <title>Massive genome expansion in bonnet fungi (Mycena s.s.) driven by repeated elements and novel gene families across ecological guilds.</title>
        <authorList>
            <consortium name="Lawrence Berkeley National Laboratory"/>
            <person name="Harder C.B."/>
            <person name="Miyauchi S."/>
            <person name="Viragh M."/>
            <person name="Kuo A."/>
            <person name="Thoen E."/>
            <person name="Andreopoulos B."/>
            <person name="Lu D."/>
            <person name="Skrede I."/>
            <person name="Drula E."/>
            <person name="Henrissat B."/>
            <person name="Morin E."/>
            <person name="Kohler A."/>
            <person name="Barry K."/>
            <person name="LaButti K."/>
            <person name="Morin E."/>
            <person name="Salamov A."/>
            <person name="Lipzen A."/>
            <person name="Mereny Z."/>
            <person name="Hegedus B."/>
            <person name="Baldrian P."/>
            <person name="Stursova M."/>
            <person name="Weitz H."/>
            <person name="Taylor A."/>
            <person name="Grigoriev I.V."/>
            <person name="Nagy L.G."/>
            <person name="Martin F."/>
            <person name="Kauserud H."/>
        </authorList>
    </citation>
    <scope>NUCLEOTIDE SEQUENCE</scope>
    <source>
        <strain evidence="1">CBHHK200</strain>
    </source>
</reference>
<name>A0AAD6X628_9AGAR</name>
<proteinExistence type="predicted"/>
<keyword evidence="2" id="KW-1185">Reference proteome</keyword>
<accession>A0AAD6X628</accession>
<gene>
    <name evidence="1" type="ORF">C8F04DRAFT_1233232</name>
</gene>
<organism evidence="1 2">
    <name type="scientific">Mycena alexandri</name>
    <dbReference type="NCBI Taxonomy" id="1745969"/>
    <lineage>
        <taxon>Eukaryota</taxon>
        <taxon>Fungi</taxon>
        <taxon>Dikarya</taxon>
        <taxon>Basidiomycota</taxon>
        <taxon>Agaricomycotina</taxon>
        <taxon>Agaricomycetes</taxon>
        <taxon>Agaricomycetidae</taxon>
        <taxon>Agaricales</taxon>
        <taxon>Marasmiineae</taxon>
        <taxon>Mycenaceae</taxon>
        <taxon>Mycena</taxon>
    </lineage>
</organism>
<sequence>MMFPHMPGVSRTILQIRVKWTIHSGENDLSPESVFLPIRTKTSEKVLNDQEAILVSCVPGVVQLLRPLRKTSQTPKHKICERKEIQNDSLRLDAQCNWVMKHEFVSLGLSGISGMFTKAGFWGRFYWLQIPTEFVSLGLSGISGMFTKAGFWGRFYWLQIPTEFVSLGLSGISGMFTKAGFWDSIFKHIDEVIECLDTSSESHRCLLEDFAPRQLPDIYRHKNCWYASILIQPLSAAAGSELCDVDPVHVNLPAPFRPFFGTLGPRQYGFMLLDRLLPVGLTSRGAICFTDVKGTSFSQPFTATFTAL</sequence>
<dbReference type="EMBL" id="JARJCM010000044">
    <property type="protein sequence ID" value="KAJ7036306.1"/>
    <property type="molecule type" value="Genomic_DNA"/>
</dbReference>
<dbReference type="AlphaFoldDB" id="A0AAD6X628"/>
<evidence type="ECO:0000313" key="2">
    <source>
        <dbReference type="Proteomes" id="UP001218188"/>
    </source>
</evidence>
<dbReference type="Proteomes" id="UP001218188">
    <property type="component" value="Unassembled WGS sequence"/>
</dbReference>
<comment type="caution">
    <text evidence="1">The sequence shown here is derived from an EMBL/GenBank/DDBJ whole genome shotgun (WGS) entry which is preliminary data.</text>
</comment>
<evidence type="ECO:0000313" key="1">
    <source>
        <dbReference type="EMBL" id="KAJ7036306.1"/>
    </source>
</evidence>
<protein>
    <submittedName>
        <fullName evidence="1">Uncharacterized protein</fullName>
    </submittedName>
</protein>